<organism evidence="3 4">
    <name type="scientific">Desulfonatronospira thiodismutans ASO3-1</name>
    <dbReference type="NCBI Taxonomy" id="555779"/>
    <lineage>
        <taxon>Bacteria</taxon>
        <taxon>Pseudomonadati</taxon>
        <taxon>Thermodesulfobacteriota</taxon>
        <taxon>Desulfovibrionia</taxon>
        <taxon>Desulfovibrionales</taxon>
        <taxon>Desulfonatronovibrionaceae</taxon>
        <taxon>Desulfonatronospira</taxon>
    </lineage>
</organism>
<dbReference type="InterPro" id="IPR006442">
    <property type="entry name" value="Antitoxin_Phd/YefM"/>
</dbReference>
<dbReference type="Pfam" id="PF02604">
    <property type="entry name" value="PhdYeFM_antitox"/>
    <property type="match status" value="1"/>
</dbReference>
<dbReference type="Gene3D" id="3.40.1620.10">
    <property type="entry name" value="YefM-like domain"/>
    <property type="match status" value="1"/>
</dbReference>
<dbReference type="InterPro" id="IPR036165">
    <property type="entry name" value="YefM-like_sf"/>
</dbReference>
<evidence type="ECO:0000256" key="1">
    <source>
        <dbReference type="ARBA" id="ARBA00009981"/>
    </source>
</evidence>
<comment type="similarity">
    <text evidence="1 2">Belongs to the phD/YefM antitoxin family.</text>
</comment>
<dbReference type="OrthoDB" id="9800503at2"/>
<dbReference type="PANTHER" id="PTHR35377">
    <property type="entry name" value="ANTITOXIN VAPB49-RELATED-RELATED"/>
    <property type="match status" value="1"/>
</dbReference>
<comment type="function">
    <text evidence="2">Antitoxin component of a type II toxin-antitoxin (TA) system.</text>
</comment>
<evidence type="ECO:0000313" key="3">
    <source>
        <dbReference type="EMBL" id="EFI34076.1"/>
    </source>
</evidence>
<dbReference type="eggNOG" id="COG4118">
    <property type="taxonomic scope" value="Bacteria"/>
</dbReference>
<dbReference type="EMBL" id="ACJN02000003">
    <property type="protein sequence ID" value="EFI34076.1"/>
    <property type="molecule type" value="Genomic_DNA"/>
</dbReference>
<evidence type="ECO:0000256" key="2">
    <source>
        <dbReference type="RuleBase" id="RU362080"/>
    </source>
</evidence>
<reference evidence="3" key="1">
    <citation type="submission" date="2010-05" db="EMBL/GenBank/DDBJ databases">
        <title>The draft genome of Desulfonatronospira thiodismutans ASO3-1.</title>
        <authorList>
            <consortium name="US DOE Joint Genome Institute (JGI-PGF)"/>
            <person name="Lucas S."/>
            <person name="Copeland A."/>
            <person name="Lapidus A."/>
            <person name="Cheng J.-F."/>
            <person name="Bruce D."/>
            <person name="Goodwin L."/>
            <person name="Pitluck S."/>
            <person name="Chertkov O."/>
            <person name="Brettin T."/>
            <person name="Detter J.C."/>
            <person name="Han C."/>
            <person name="Land M.L."/>
            <person name="Hauser L."/>
            <person name="Kyrpides N."/>
            <person name="Mikhailova N."/>
            <person name="Muyzer G."/>
            <person name="Woyke T."/>
        </authorList>
    </citation>
    <scope>NUCLEOTIDE SEQUENCE [LARGE SCALE GENOMIC DNA]</scope>
    <source>
        <strain evidence="3">ASO3-1</strain>
    </source>
</reference>
<protein>
    <recommendedName>
        <fullName evidence="2">Antitoxin</fullName>
    </recommendedName>
</protein>
<dbReference type="RefSeq" id="WP_008871425.1">
    <property type="nucleotide sequence ID" value="NZ_ACJN02000003.1"/>
</dbReference>
<evidence type="ECO:0000313" key="4">
    <source>
        <dbReference type="Proteomes" id="UP000005496"/>
    </source>
</evidence>
<proteinExistence type="inferred from homology"/>
<dbReference type="InterPro" id="IPR051416">
    <property type="entry name" value="phD-YefM_TA_antitoxins"/>
</dbReference>
<gene>
    <name evidence="3" type="ORF">Dthio_PD1416</name>
</gene>
<dbReference type="SUPFAM" id="SSF143120">
    <property type="entry name" value="YefM-like"/>
    <property type="match status" value="1"/>
</dbReference>
<comment type="caution">
    <text evidence="3">The sequence shown here is derived from an EMBL/GenBank/DDBJ whole genome shotgun (WGS) entry which is preliminary data.</text>
</comment>
<dbReference type="NCBIfam" id="TIGR01552">
    <property type="entry name" value="phd_fam"/>
    <property type="match status" value="1"/>
</dbReference>
<sequence length="77" mass="8823">MDTINVHEAKTHLSRLIQKVLQGEEVIIAKKGRPLVRMVPFDQSRQKRVPGLSKGSIKMRENFDEPLPDDIIRAFEA</sequence>
<dbReference type="AlphaFoldDB" id="D6STR0"/>
<keyword evidence="4" id="KW-1185">Reference proteome</keyword>
<accession>D6STR0</accession>
<name>D6STR0_9BACT</name>
<dbReference type="PANTHER" id="PTHR35377:SF4">
    <property type="entry name" value="PREVENT-HOST-DEATH FAMILY PROTEIN"/>
    <property type="match status" value="1"/>
</dbReference>
<dbReference type="Proteomes" id="UP000005496">
    <property type="component" value="Unassembled WGS sequence"/>
</dbReference>